<name>A0A7Z0WUX7_9BACI</name>
<dbReference type="RefSeq" id="WP_075213343.1">
    <property type="nucleotide sequence ID" value="NZ_LKPO01000029.1"/>
</dbReference>
<dbReference type="AlphaFoldDB" id="A0A7Z0WUX7"/>
<evidence type="ECO:0000313" key="2">
    <source>
        <dbReference type="Proteomes" id="UP000185604"/>
    </source>
</evidence>
<protein>
    <submittedName>
        <fullName evidence="1">Uncharacterized protein</fullName>
    </submittedName>
</protein>
<sequence>MRKSERDMLREVIALLNSYLEDDTYEIEDVTRQTTASFYTDKNGVKQYADDLFTVITVNVSR</sequence>
<gene>
    <name evidence="1" type="ORF">B4121_4542</name>
</gene>
<accession>A0A7Z0WUX7</accession>
<organism evidence="1 2">
    <name type="scientific">Bacillus paralicheniformis</name>
    <dbReference type="NCBI Taxonomy" id="1648923"/>
    <lineage>
        <taxon>Bacteria</taxon>
        <taxon>Bacillati</taxon>
        <taxon>Bacillota</taxon>
        <taxon>Bacilli</taxon>
        <taxon>Bacillales</taxon>
        <taxon>Bacillaceae</taxon>
        <taxon>Bacillus</taxon>
    </lineage>
</organism>
<evidence type="ECO:0000313" key="1">
    <source>
        <dbReference type="EMBL" id="OLF86351.1"/>
    </source>
</evidence>
<comment type="caution">
    <text evidence="1">The sequence shown here is derived from an EMBL/GenBank/DDBJ whole genome shotgun (WGS) entry which is preliminary data.</text>
</comment>
<dbReference type="EMBL" id="LKPO01000029">
    <property type="protein sequence ID" value="OLF86351.1"/>
    <property type="molecule type" value="Genomic_DNA"/>
</dbReference>
<reference evidence="1 2" key="1">
    <citation type="journal article" date="2016" name="Front. Microbiol.">
        <title>High-Level Heat Resistance of Spores of Bacillus amyloliquefaciens and Bacillus licheniformis Results from the Presence of a spoVA Operon in a Tn1546 Transposon.</title>
        <authorList>
            <person name="Berendsen E.M."/>
            <person name="Koning R.A."/>
            <person name="Boekhorst J."/>
            <person name="de Jong A."/>
            <person name="Kuipers O.P."/>
            <person name="Wells-Bennik M.H."/>
        </authorList>
    </citation>
    <scope>NUCLEOTIDE SEQUENCE [LARGE SCALE GENOMIC DNA]</scope>
    <source>
        <strain evidence="1 2">B4121</strain>
    </source>
</reference>
<proteinExistence type="predicted"/>
<dbReference type="Proteomes" id="UP000185604">
    <property type="component" value="Unassembled WGS sequence"/>
</dbReference>